<keyword evidence="3" id="KW-0547">Nucleotide-binding</keyword>
<gene>
    <name evidence="7" type="ORF">I8J30_15590</name>
</gene>
<evidence type="ECO:0000256" key="3">
    <source>
        <dbReference type="ARBA" id="ARBA00022741"/>
    </source>
</evidence>
<comment type="caution">
    <text evidence="7">The sequence shown here is derived from an EMBL/GenBank/DDBJ whole genome shotgun (WGS) entry which is preliminary data.</text>
</comment>
<name>A0ABS5CDV1_9BACL</name>
<accession>A0ABS5CDV1</accession>
<organism evidence="7 8">
    <name type="scientific">Paenibacillus lignilyticus</name>
    <dbReference type="NCBI Taxonomy" id="1172615"/>
    <lineage>
        <taxon>Bacteria</taxon>
        <taxon>Bacillati</taxon>
        <taxon>Bacillota</taxon>
        <taxon>Bacilli</taxon>
        <taxon>Bacillales</taxon>
        <taxon>Paenibacillaceae</taxon>
        <taxon>Paenibacillus</taxon>
    </lineage>
</organism>
<evidence type="ECO:0000256" key="5">
    <source>
        <dbReference type="ARBA" id="ARBA00022842"/>
    </source>
</evidence>
<evidence type="ECO:0000256" key="2">
    <source>
        <dbReference type="ARBA" id="ARBA00022723"/>
    </source>
</evidence>
<dbReference type="SUPFAM" id="SSF56059">
    <property type="entry name" value="Glutathione synthetase ATP-binding domain-like"/>
    <property type="match status" value="1"/>
</dbReference>
<dbReference type="Gene3D" id="3.30.1490.330">
    <property type="match status" value="1"/>
</dbReference>
<dbReference type="InterPro" id="IPR016185">
    <property type="entry name" value="PreATP-grasp_dom_sf"/>
</dbReference>
<feature type="domain" description="Glutathionylspermidine synthase pre-ATP-grasp-like" evidence="6">
    <location>
        <begin position="25"/>
        <end position="434"/>
    </location>
</feature>
<keyword evidence="4" id="KW-0067">ATP-binding</keyword>
<evidence type="ECO:0000256" key="4">
    <source>
        <dbReference type="ARBA" id="ARBA00022840"/>
    </source>
</evidence>
<keyword evidence="5" id="KW-0460">Magnesium</keyword>
<evidence type="ECO:0000313" key="8">
    <source>
        <dbReference type="Proteomes" id="UP000673394"/>
    </source>
</evidence>
<keyword evidence="8" id="KW-1185">Reference proteome</keyword>
<evidence type="ECO:0000256" key="1">
    <source>
        <dbReference type="ARBA" id="ARBA00022598"/>
    </source>
</evidence>
<dbReference type="SUPFAM" id="SSF52440">
    <property type="entry name" value="PreATP-grasp domain"/>
    <property type="match status" value="1"/>
</dbReference>
<keyword evidence="1" id="KW-0436">Ligase</keyword>
<protein>
    <submittedName>
        <fullName evidence="7">Glutathionylspermidine synthase family protein</fullName>
    </submittedName>
</protein>
<sequence length="445" mass="50032">MNRIVQLDGDHDEIFSGEIAQRIPYHRMNGKQYCLPAITLFQPEEAGAIQAASESVDRIYRKVLRFAQQYLPDEFLVQQLGLHPALLSAARMQVPCHGVSRQDWIINEHGMKCIENNTDTPTGIPETAYLAEHLIHTYTSFTAASIGMRKEIQSAFGQLIRHYAEQGLSGPIVFSSYGWHLEDRTNTEYLMQAVNELGYETLYVPLEELEIVPGDGLYAGGQRIAVLYRLYPLEYLIHDTDEEQGNMPIGEALIQLVVEGKLGLINPAQSIITQSKGFMALIWSLYARRDQTEEFVGFTLFDGTDIADIDRYLLPTYYEAAPFVQAGTPYVAKGYWGREGKGTSLYDGEGQFKQAEWGHEEADVLEVQDYYDNQPKIYQHMFPMQEAHVETEEGSFDGYLLTGAYVIGGCYAGLLPRIGGKITGDMAYYCPAAITYTTQGGSRRE</sequence>
<proteinExistence type="predicted"/>
<evidence type="ECO:0000313" key="7">
    <source>
        <dbReference type="EMBL" id="MBP3964139.1"/>
    </source>
</evidence>
<dbReference type="Pfam" id="PF03738">
    <property type="entry name" value="GSP_synth"/>
    <property type="match status" value="1"/>
</dbReference>
<keyword evidence="2" id="KW-0479">Metal-binding</keyword>
<evidence type="ECO:0000259" key="6">
    <source>
        <dbReference type="Pfam" id="PF03738"/>
    </source>
</evidence>
<dbReference type="Proteomes" id="UP000673394">
    <property type="component" value="Unassembled WGS sequence"/>
</dbReference>
<reference evidence="7 8" key="1">
    <citation type="submission" date="2021-04" db="EMBL/GenBank/DDBJ databases">
        <title>Paenibacillus sp. DLE-14 whole genome sequence.</title>
        <authorList>
            <person name="Ham Y.J."/>
        </authorList>
    </citation>
    <scope>NUCLEOTIDE SEQUENCE [LARGE SCALE GENOMIC DNA]</scope>
    <source>
        <strain evidence="7 8">DLE-14</strain>
    </source>
</reference>
<dbReference type="InterPro" id="IPR005494">
    <property type="entry name" value="GSPS_pre-ATP-grasp-like_dom"/>
</dbReference>
<dbReference type="EMBL" id="JAGKSP010000005">
    <property type="protein sequence ID" value="MBP3964139.1"/>
    <property type="molecule type" value="Genomic_DNA"/>
</dbReference>